<name>A0A9P7S003_9AGAR</name>
<evidence type="ECO:0000313" key="2">
    <source>
        <dbReference type="Proteomes" id="UP001049176"/>
    </source>
</evidence>
<accession>A0A9P7S003</accession>
<dbReference type="Proteomes" id="UP001049176">
    <property type="component" value="Chromosome 5"/>
</dbReference>
<comment type="caution">
    <text evidence="1">The sequence shown here is derived from an EMBL/GenBank/DDBJ whole genome shotgun (WGS) entry which is preliminary data.</text>
</comment>
<dbReference type="KEGG" id="more:E1B28_008449"/>
<keyword evidence="2" id="KW-1185">Reference proteome</keyword>
<dbReference type="GeneID" id="66077525"/>
<dbReference type="RefSeq" id="XP_043008538.1">
    <property type="nucleotide sequence ID" value="XM_043153254.1"/>
</dbReference>
<organism evidence="1 2">
    <name type="scientific">Marasmius oreades</name>
    <name type="common">fairy-ring Marasmius</name>
    <dbReference type="NCBI Taxonomy" id="181124"/>
    <lineage>
        <taxon>Eukaryota</taxon>
        <taxon>Fungi</taxon>
        <taxon>Dikarya</taxon>
        <taxon>Basidiomycota</taxon>
        <taxon>Agaricomycotina</taxon>
        <taxon>Agaricomycetes</taxon>
        <taxon>Agaricomycetidae</taxon>
        <taxon>Agaricales</taxon>
        <taxon>Marasmiineae</taxon>
        <taxon>Marasmiaceae</taxon>
        <taxon>Marasmius</taxon>
    </lineage>
</organism>
<sequence length="61" mass="6817">MLRLDPETDTEQHPGTKSVLLQEASLDVTIFGSAKAAHEFEKHPQRIAYFVEHGVVQVADQ</sequence>
<dbReference type="AlphaFoldDB" id="A0A9P7S003"/>
<evidence type="ECO:0000313" key="1">
    <source>
        <dbReference type="EMBL" id="KAG7092068.1"/>
    </source>
</evidence>
<proteinExistence type="predicted"/>
<gene>
    <name evidence="1" type="ORF">E1B28_008449</name>
</gene>
<dbReference type="EMBL" id="CM032185">
    <property type="protein sequence ID" value="KAG7092068.1"/>
    <property type="molecule type" value="Genomic_DNA"/>
</dbReference>
<reference evidence="1" key="1">
    <citation type="journal article" date="2021" name="Genome Biol. Evol.">
        <title>The assembled and annotated genome of the fairy-ring fungus Marasmius oreades.</title>
        <authorList>
            <person name="Hiltunen M."/>
            <person name="Ament-Velasquez S.L."/>
            <person name="Johannesson H."/>
        </authorList>
    </citation>
    <scope>NUCLEOTIDE SEQUENCE</scope>
    <source>
        <strain evidence="1">03SP1</strain>
    </source>
</reference>
<protein>
    <submittedName>
        <fullName evidence="1">Uncharacterized protein</fullName>
    </submittedName>
</protein>